<feature type="region of interest" description="Disordered" evidence="1">
    <location>
        <begin position="1"/>
        <end position="52"/>
    </location>
</feature>
<evidence type="ECO:0000256" key="1">
    <source>
        <dbReference type="SAM" id="MobiDB-lite"/>
    </source>
</evidence>
<protein>
    <submittedName>
        <fullName evidence="2">Uncharacterized protein</fullName>
    </submittedName>
</protein>
<reference evidence="2 3" key="1">
    <citation type="submission" date="2018-10" db="EMBL/GenBank/DDBJ databases">
        <authorList>
            <person name="Ekblom R."/>
            <person name="Jareborg N."/>
        </authorList>
    </citation>
    <scope>NUCLEOTIDE SEQUENCE [LARGE SCALE GENOMIC DNA]</scope>
    <source>
        <tissue evidence="2">Muscle</tissue>
    </source>
</reference>
<organism evidence="2 3">
    <name type="scientific">Gulo gulo</name>
    <name type="common">Wolverine</name>
    <name type="synonym">Gluton</name>
    <dbReference type="NCBI Taxonomy" id="48420"/>
    <lineage>
        <taxon>Eukaryota</taxon>
        <taxon>Metazoa</taxon>
        <taxon>Chordata</taxon>
        <taxon>Craniata</taxon>
        <taxon>Vertebrata</taxon>
        <taxon>Euteleostomi</taxon>
        <taxon>Mammalia</taxon>
        <taxon>Eutheria</taxon>
        <taxon>Laurasiatheria</taxon>
        <taxon>Carnivora</taxon>
        <taxon>Caniformia</taxon>
        <taxon>Musteloidea</taxon>
        <taxon>Mustelidae</taxon>
        <taxon>Guloninae</taxon>
        <taxon>Gulo</taxon>
    </lineage>
</organism>
<comment type="caution">
    <text evidence="2">The sequence shown here is derived from an EMBL/GenBank/DDBJ whole genome shotgun (WGS) entry which is preliminary data.</text>
</comment>
<proteinExistence type="predicted"/>
<gene>
    <name evidence="2" type="ORF">BN2614_LOCUS3</name>
</gene>
<accession>A0A9X9PTB8</accession>
<feature type="compositionally biased region" description="Low complexity" evidence="1">
    <location>
        <begin position="15"/>
        <end position="41"/>
    </location>
</feature>
<evidence type="ECO:0000313" key="3">
    <source>
        <dbReference type="Proteomes" id="UP000269945"/>
    </source>
</evidence>
<dbReference type="EMBL" id="CYRY02000781">
    <property type="protein sequence ID" value="VCW50321.1"/>
    <property type="molecule type" value="Genomic_DNA"/>
</dbReference>
<keyword evidence="3" id="KW-1185">Reference proteome</keyword>
<dbReference type="AlphaFoldDB" id="A0A9X9PTB8"/>
<dbReference type="Proteomes" id="UP000269945">
    <property type="component" value="Unassembled WGS sequence"/>
</dbReference>
<evidence type="ECO:0000313" key="2">
    <source>
        <dbReference type="EMBL" id="VCW50321.1"/>
    </source>
</evidence>
<sequence length="116" mass="12076">LPSQKPATPSERTHPFFSSPLSSSFSLSPSYPLSPQSTPTPSASPSPSPFSSSSWLILGRVVLPLVLGQPPPPGASLAAFPGARTDTICQLHLDITALSHTPGCPTPKGDCFKIKI</sequence>
<name>A0A9X9PTB8_GULGU</name>
<feature type="non-terminal residue" evidence="2">
    <location>
        <position position="1"/>
    </location>
</feature>